<dbReference type="Pfam" id="PF01553">
    <property type="entry name" value="Acyltransferase"/>
    <property type="match status" value="1"/>
</dbReference>
<feature type="domain" description="Phospholipid/glycerol acyltransferase" evidence="16">
    <location>
        <begin position="295"/>
        <end position="422"/>
    </location>
</feature>
<proteinExistence type="inferred from homology"/>
<keyword evidence="11 15" id="KW-0594">Phospholipid biosynthesis</keyword>
<dbReference type="SMART" id="SM00563">
    <property type="entry name" value="PlsC"/>
    <property type="match status" value="1"/>
</dbReference>
<comment type="caution">
    <text evidence="17">The sequence shown here is derived from an EMBL/GenBank/DDBJ whole genome shotgun (WGS) entry which is preliminary data.</text>
</comment>
<evidence type="ECO:0000256" key="6">
    <source>
        <dbReference type="ARBA" id="ARBA00013432"/>
    </source>
</evidence>
<evidence type="ECO:0000256" key="12">
    <source>
        <dbReference type="ARBA" id="ARBA00023264"/>
    </source>
</evidence>
<evidence type="ECO:0000256" key="3">
    <source>
        <dbReference type="ARBA" id="ARBA00005189"/>
    </source>
</evidence>
<dbReference type="InterPro" id="IPR028354">
    <property type="entry name" value="GPAT_PlsB"/>
</dbReference>
<evidence type="ECO:0000256" key="7">
    <source>
        <dbReference type="ARBA" id="ARBA00022475"/>
    </source>
</evidence>
<organism evidence="17 18">
    <name type="scientific">Aliidiomarina taiwanensis</name>
    <dbReference type="NCBI Taxonomy" id="946228"/>
    <lineage>
        <taxon>Bacteria</taxon>
        <taxon>Pseudomonadati</taxon>
        <taxon>Pseudomonadota</taxon>
        <taxon>Gammaproteobacteria</taxon>
        <taxon>Alteromonadales</taxon>
        <taxon>Idiomarinaceae</taxon>
        <taxon>Aliidiomarina</taxon>
    </lineage>
</organism>
<reference evidence="17 18" key="1">
    <citation type="journal article" date="2011" name="Front. Microbiol.">
        <title>Genomic signatures of strain selection and enhancement in Bacillus atrophaeus var. globigii, a historical biowarfare simulant.</title>
        <authorList>
            <person name="Gibbons H.S."/>
            <person name="Broomall S.M."/>
            <person name="McNew L.A."/>
            <person name="Daligault H."/>
            <person name="Chapman C."/>
            <person name="Bruce D."/>
            <person name="Karavis M."/>
            <person name="Krepps M."/>
            <person name="McGregor P.A."/>
            <person name="Hong C."/>
            <person name="Park K.H."/>
            <person name="Akmal A."/>
            <person name="Feldman A."/>
            <person name="Lin J.S."/>
            <person name="Chang W.E."/>
            <person name="Higgs B.W."/>
            <person name="Demirev P."/>
            <person name="Lindquist J."/>
            <person name="Liem A."/>
            <person name="Fochler E."/>
            <person name="Read T.D."/>
            <person name="Tapia R."/>
            <person name="Johnson S."/>
            <person name="Bishop-Lilly K.A."/>
            <person name="Detter C."/>
            <person name="Han C."/>
            <person name="Sozhamannan S."/>
            <person name="Rosenzweig C.N."/>
            <person name="Skowronski E.W."/>
        </authorList>
    </citation>
    <scope>NUCLEOTIDE SEQUENCE [LARGE SCALE GENOMIC DNA]</scope>
    <source>
        <strain evidence="17 18">AIT1</strain>
    </source>
</reference>
<keyword evidence="15" id="KW-0443">Lipid metabolism</keyword>
<keyword evidence="18" id="KW-1185">Reference proteome</keyword>
<dbReference type="GO" id="GO:0004366">
    <property type="term" value="F:glycerol-3-phosphate O-acyltransferase activity"/>
    <property type="evidence" value="ECO:0007669"/>
    <property type="project" value="UniProtKB-UniRule"/>
</dbReference>
<dbReference type="PANTHER" id="PTHR12563:SF17">
    <property type="entry name" value="DIHYDROXYACETONE PHOSPHATE ACYLTRANSFERASE"/>
    <property type="match status" value="1"/>
</dbReference>
<sequence length="824" mass="93593">MKKSSWMQQLLRWPIRLVTRFKAIADEHDTTPSATDHVVYVMRSPSETDLLVAQRAAEELHLPDPTSPFIINGKEFPRVLYVADDRNRLEYDPVEPFTQLLELHQENPNLNVLMHPVALFWGREPGKDSRDGHTMVADVEVPGKWKKFLLVLFSGRNILVRVSQPVSLRTMADMERGGTDVAHKLLRVARTHFARLRYAVAGPKLSGREEIINELLRLPAIKKVIEEEAKTKKISLAEAEKVAHGYLQEIAADYRDSLIRFGDRFFSWLWTKIYRGISVKNSENIRRLAQQGHEIIYVPCHRSHMDYLLLSYIIYKEGLVPPHIAAGVNLNFFPMGPIFRRGGAFFIRRSFRGNKLYSVVFREYLGRLFQKGYAIEYFMEGGRSRTGRLLPPKTGMLAMTLQGQLRGINRPISLVPVYVGYEHVMEVNTYHSELRGKSKEKESFFQVFGILRKLRNFGTGFVTFGEPVRLSEYLDESAPNWRDSVTSGTEEPARPRWLTPTVNQLADTIMRRINNGAAVNSINLTALCLLSADRETLTKDELVAQVEAYMALQKAVPYSADIHLPEEAFDAEAYWQHAVSMDKFHVQEDSTGAVVSLDHGQALSMTYYRNNILHAFIIPALIARYARGHQNFNLEQVTAFVDSLYPVLQAELYLGRERDELPEYVAALCAAFVDMGWLFETDTGFAIPGRETHAYVQLVLLANAAGESLARYAVVLELLEQSDSLSRNNLERFSELVAIRLGARHGIDAPEFYDKKVFSVLIAMLKSEGYVSMDSTGAYTTDERTVALSQELDKLLGSSIQMTIRESAKRLLTEQTQPTSRSED</sequence>
<dbReference type="InterPro" id="IPR002123">
    <property type="entry name" value="Plipid/glycerol_acylTrfase"/>
</dbReference>
<comment type="domain">
    <text evidence="15">The HXXXXD motif is essential for acyltransferase activity and may constitute the binding site for the phosphate moiety of the glycerol-3-phosphate.</text>
</comment>
<comment type="pathway">
    <text evidence="3">Lipid metabolism.</text>
</comment>
<keyword evidence="8 15" id="KW-0444">Lipid biosynthesis</keyword>
<evidence type="ECO:0000256" key="4">
    <source>
        <dbReference type="ARBA" id="ARBA00007937"/>
    </source>
</evidence>
<evidence type="ECO:0000256" key="5">
    <source>
        <dbReference type="ARBA" id="ARBA00013113"/>
    </source>
</evidence>
<evidence type="ECO:0000256" key="13">
    <source>
        <dbReference type="ARBA" id="ARBA00023315"/>
    </source>
</evidence>
<gene>
    <name evidence="15" type="primary">plsB</name>
    <name evidence="17" type="ORF">CWE15_04705</name>
</gene>
<dbReference type="PIRSF" id="PIRSF000437">
    <property type="entry name" value="GPAT_DHAPAT"/>
    <property type="match status" value="1"/>
</dbReference>
<dbReference type="AlphaFoldDB" id="A0A432X874"/>
<name>A0A432X874_9GAMM</name>
<dbReference type="InterPro" id="IPR045520">
    <property type="entry name" value="GPAT/DHAPAT_C"/>
</dbReference>
<evidence type="ECO:0000256" key="1">
    <source>
        <dbReference type="ARBA" id="ARBA00004413"/>
    </source>
</evidence>
<keyword evidence="9 15" id="KW-0808">Transferase</keyword>
<dbReference type="GO" id="GO:0016024">
    <property type="term" value="P:CDP-diacylglycerol biosynthetic process"/>
    <property type="evidence" value="ECO:0007669"/>
    <property type="project" value="UniProtKB-UniRule"/>
</dbReference>
<dbReference type="NCBIfam" id="NF003441">
    <property type="entry name" value="PRK04974.1"/>
    <property type="match status" value="1"/>
</dbReference>
<dbReference type="EC" id="2.3.1.15" evidence="5 15"/>
<dbReference type="OrthoDB" id="335193at2"/>
<protein>
    <recommendedName>
        <fullName evidence="6 15">Glycerol-3-phosphate acyltransferase</fullName>
        <shortName evidence="15">GPAT</shortName>
        <ecNumber evidence="5 15">2.3.1.15</ecNumber>
    </recommendedName>
</protein>
<dbReference type="PIRSF" id="PIRSF500064">
    <property type="entry name" value="GPAT"/>
    <property type="match status" value="1"/>
</dbReference>
<feature type="short sequence motif" description="HXXXXD motif" evidence="15">
    <location>
        <begin position="300"/>
        <end position="305"/>
    </location>
</feature>
<dbReference type="GO" id="GO:0005886">
    <property type="term" value="C:plasma membrane"/>
    <property type="evidence" value="ECO:0007669"/>
    <property type="project" value="UniProtKB-SubCell"/>
</dbReference>
<comment type="catalytic activity">
    <reaction evidence="14 15">
        <text>sn-glycerol 3-phosphate + an acyl-CoA = a 1-acyl-sn-glycero-3-phosphate + CoA</text>
        <dbReference type="Rhea" id="RHEA:15325"/>
        <dbReference type="ChEBI" id="CHEBI:57287"/>
        <dbReference type="ChEBI" id="CHEBI:57597"/>
        <dbReference type="ChEBI" id="CHEBI:57970"/>
        <dbReference type="ChEBI" id="CHEBI:58342"/>
        <dbReference type="EC" id="2.3.1.15"/>
    </reaction>
</comment>
<dbReference type="NCBIfam" id="TIGR03703">
    <property type="entry name" value="plsB"/>
    <property type="match status" value="1"/>
</dbReference>
<evidence type="ECO:0000313" key="17">
    <source>
        <dbReference type="EMBL" id="RUO43079.1"/>
    </source>
</evidence>
<dbReference type="CDD" id="cd07993">
    <property type="entry name" value="LPLAT_DHAPAT-like"/>
    <property type="match status" value="1"/>
</dbReference>
<keyword evidence="13 15" id="KW-0012">Acyltransferase</keyword>
<comment type="subcellular location">
    <subcellularLocation>
        <location evidence="1 15">Cell membrane</location>
        <topology evidence="1 15">Peripheral membrane protein</topology>
        <orientation evidence="1 15">Cytoplasmic side</orientation>
    </subcellularLocation>
</comment>
<keyword evidence="7 15" id="KW-1003">Cell membrane</keyword>
<evidence type="ECO:0000256" key="15">
    <source>
        <dbReference type="HAMAP-Rule" id="MF_00393"/>
    </source>
</evidence>
<dbReference type="RefSeq" id="WP_126756927.1">
    <property type="nucleotide sequence ID" value="NZ_PIPQ01000002.1"/>
</dbReference>
<evidence type="ECO:0000313" key="18">
    <source>
        <dbReference type="Proteomes" id="UP000286976"/>
    </source>
</evidence>
<dbReference type="SUPFAM" id="SSF69593">
    <property type="entry name" value="Glycerol-3-phosphate (1)-acyltransferase"/>
    <property type="match status" value="1"/>
</dbReference>
<dbReference type="Pfam" id="PF19277">
    <property type="entry name" value="GPAT_C"/>
    <property type="match status" value="1"/>
</dbReference>
<dbReference type="InterPro" id="IPR041728">
    <property type="entry name" value="GPAT/DHAPAT_LPLAT"/>
</dbReference>
<evidence type="ECO:0000256" key="14">
    <source>
        <dbReference type="ARBA" id="ARBA00048427"/>
    </source>
</evidence>
<dbReference type="Proteomes" id="UP000286976">
    <property type="component" value="Unassembled WGS sequence"/>
</dbReference>
<evidence type="ECO:0000256" key="10">
    <source>
        <dbReference type="ARBA" id="ARBA00023136"/>
    </source>
</evidence>
<evidence type="ECO:0000256" key="11">
    <source>
        <dbReference type="ARBA" id="ARBA00023209"/>
    </source>
</evidence>
<dbReference type="HAMAP" id="MF_00393">
    <property type="entry name" value="Glyc3P_acyltrans"/>
    <property type="match status" value="1"/>
</dbReference>
<dbReference type="PANTHER" id="PTHR12563">
    <property type="entry name" value="GLYCEROL-3-PHOSPHATE ACYLTRANSFERASE"/>
    <property type="match status" value="1"/>
</dbReference>
<comment type="pathway">
    <text evidence="2 15">Phospholipid metabolism; CDP-diacylglycerol biosynthesis; CDP-diacylglycerol from sn-glycerol 3-phosphate: step 1/3.</text>
</comment>
<evidence type="ECO:0000256" key="2">
    <source>
        <dbReference type="ARBA" id="ARBA00004765"/>
    </source>
</evidence>
<dbReference type="InterPro" id="IPR022284">
    <property type="entry name" value="GPAT/DHAPAT"/>
</dbReference>
<keyword evidence="10 15" id="KW-0472">Membrane</keyword>
<evidence type="ECO:0000256" key="9">
    <source>
        <dbReference type="ARBA" id="ARBA00022679"/>
    </source>
</evidence>
<dbReference type="GO" id="GO:0006631">
    <property type="term" value="P:fatty acid metabolic process"/>
    <property type="evidence" value="ECO:0007669"/>
    <property type="project" value="TreeGrafter"/>
</dbReference>
<evidence type="ECO:0000256" key="8">
    <source>
        <dbReference type="ARBA" id="ARBA00022516"/>
    </source>
</evidence>
<comment type="similarity">
    <text evidence="4 15">Belongs to the GPAT/DAPAT family.</text>
</comment>
<accession>A0A432X874</accession>
<dbReference type="UniPathway" id="UPA00557">
    <property type="reaction ID" value="UER00612"/>
</dbReference>
<keyword evidence="12 15" id="KW-1208">Phospholipid metabolism</keyword>
<dbReference type="EMBL" id="PIPQ01000002">
    <property type="protein sequence ID" value="RUO43079.1"/>
    <property type="molecule type" value="Genomic_DNA"/>
</dbReference>
<evidence type="ECO:0000259" key="16">
    <source>
        <dbReference type="SMART" id="SM00563"/>
    </source>
</evidence>